<evidence type="ECO:0000256" key="2">
    <source>
        <dbReference type="SAM" id="SignalP"/>
    </source>
</evidence>
<feature type="region of interest" description="Disordered" evidence="1">
    <location>
        <begin position="652"/>
        <end position="678"/>
    </location>
</feature>
<feature type="region of interest" description="Disordered" evidence="1">
    <location>
        <begin position="33"/>
        <end position="63"/>
    </location>
</feature>
<name>A0A507AKL6_9PEZI</name>
<protein>
    <submittedName>
        <fullName evidence="3">Uncharacterized protein</fullName>
    </submittedName>
</protein>
<gene>
    <name evidence="3" type="ORF">E0L32_007916</name>
</gene>
<evidence type="ECO:0000313" key="4">
    <source>
        <dbReference type="Proteomes" id="UP000319257"/>
    </source>
</evidence>
<organism evidence="3 4">
    <name type="scientific">Thyridium curvatum</name>
    <dbReference type="NCBI Taxonomy" id="1093900"/>
    <lineage>
        <taxon>Eukaryota</taxon>
        <taxon>Fungi</taxon>
        <taxon>Dikarya</taxon>
        <taxon>Ascomycota</taxon>
        <taxon>Pezizomycotina</taxon>
        <taxon>Sordariomycetes</taxon>
        <taxon>Sordariomycetidae</taxon>
        <taxon>Thyridiales</taxon>
        <taxon>Thyridiaceae</taxon>
        <taxon>Thyridium</taxon>
    </lineage>
</organism>
<feature type="compositionally biased region" description="Low complexity" evidence="1">
    <location>
        <begin position="653"/>
        <end position="665"/>
    </location>
</feature>
<evidence type="ECO:0000256" key="1">
    <source>
        <dbReference type="SAM" id="MobiDB-lite"/>
    </source>
</evidence>
<feature type="region of interest" description="Disordered" evidence="1">
    <location>
        <begin position="563"/>
        <end position="597"/>
    </location>
</feature>
<dbReference type="Proteomes" id="UP000319257">
    <property type="component" value="Unassembled WGS sequence"/>
</dbReference>
<reference evidence="3 4" key="1">
    <citation type="submission" date="2019-06" db="EMBL/GenBank/DDBJ databases">
        <title>Draft genome sequence of the filamentous fungus Phialemoniopsis curvata isolated from diesel fuel.</title>
        <authorList>
            <person name="Varaljay V.A."/>
            <person name="Lyon W.J."/>
            <person name="Crouch A.L."/>
            <person name="Drake C.E."/>
            <person name="Hollomon J.M."/>
            <person name="Nadeau L.J."/>
            <person name="Nunn H.S."/>
            <person name="Stevenson B.S."/>
            <person name="Bojanowski C.L."/>
            <person name="Crookes-Goodson W.J."/>
        </authorList>
    </citation>
    <scope>NUCLEOTIDE SEQUENCE [LARGE SCALE GENOMIC DNA]</scope>
    <source>
        <strain evidence="3 4">D216</strain>
    </source>
</reference>
<dbReference type="InParanoid" id="A0A507AKL6"/>
<dbReference type="GeneID" id="41975363"/>
<feature type="compositionally biased region" description="Low complexity" evidence="1">
    <location>
        <begin position="574"/>
        <end position="590"/>
    </location>
</feature>
<feature type="signal peptide" evidence="2">
    <location>
        <begin position="1"/>
        <end position="22"/>
    </location>
</feature>
<keyword evidence="4" id="KW-1185">Reference proteome</keyword>
<dbReference type="EMBL" id="SKBQ01000050">
    <property type="protein sequence ID" value="TPX11055.1"/>
    <property type="molecule type" value="Genomic_DNA"/>
</dbReference>
<dbReference type="AlphaFoldDB" id="A0A507AKL6"/>
<evidence type="ECO:0000313" key="3">
    <source>
        <dbReference type="EMBL" id="TPX11055.1"/>
    </source>
</evidence>
<feature type="chain" id="PRO_5021425294" evidence="2">
    <location>
        <begin position="23"/>
        <end position="772"/>
    </location>
</feature>
<comment type="caution">
    <text evidence="3">The sequence shown here is derived from an EMBL/GenBank/DDBJ whole genome shotgun (WGS) entry which is preliminary data.</text>
</comment>
<accession>A0A507AKL6</accession>
<keyword evidence="2" id="KW-0732">Signal</keyword>
<feature type="compositionally biased region" description="Polar residues" evidence="1">
    <location>
        <begin position="666"/>
        <end position="676"/>
    </location>
</feature>
<sequence length="772" mass="83086">MVAIFWARSALLLALVASPGLCLPQSFWRRSSFDQPPTPTSTAEISTARQDRCPASRRPPKTRTVTNYVSTSAELKELSSKPADLPGTPSSEAALPEETVTITINGTLTRHKIMFPTATEVHTVSYNYTTLLTQARTTITELPGVTTYTVTYWDVTDVDHAEKSSSNSTSAASDNSFILVTSTSSPTPTEVHSSTTGPRERVITLTHWHYTQAASVIELSAKPPDLGPIVTLSVNKTKTNQLYKYPISMNTDDVGTTAIEELTGPTATYTYTYTHLPVTKTYYTTEESYPWSWWPEDTATATPGSTLKSNNLAKRTHRVLLNDGWNDPDHLPSSLVDLSLGTYTTTGAKTAQLTQTVHEPIYMDGSMTTLDYKPTYFPDTTVTVNDTYSWDGVVYPQTVIVSTLLSTLTRADTFAATTISTISTLQSIQTVTQWGTMSWIHANPVPTAAPSSSPDPVQSGVLRLTTWLTEIVTTIYTSALPTNAPRSVDLVYKTVSLAVYKVPGVVETIPTGVFSRTWTGDGPHTDSLSSAVTFTYYTDIYRGPEPTTTEVVTATVTESKSWAQVRPLKPRQQDAPPDDTACTTAASTSSQGPFPAPGMPVTQTAYAVKSTYTVTSIASFAPQCTATTNETFLTGFPPHYVVPRPSGVGGAGAAVTADSTSGAVSQRPSRLSTDSGTRAAISGADDATATATAITSRVLLLPARLFTDGSRGVNGTAAATSVSMVTANWTFDLYPSGYRPANHHTDRVVYRTTTTTLVSCPERMNTTTRPPL</sequence>
<proteinExistence type="predicted"/>
<dbReference type="RefSeq" id="XP_030992766.1">
    <property type="nucleotide sequence ID" value="XM_031142713.1"/>
</dbReference>